<dbReference type="STRING" id="311180.SAMN04488050_108227"/>
<dbReference type="GO" id="GO:0008934">
    <property type="term" value="F:inositol monophosphate 1-phosphatase activity"/>
    <property type="evidence" value="ECO:0007669"/>
    <property type="project" value="InterPro"/>
</dbReference>
<proteinExistence type="inferred from homology"/>
<evidence type="ECO:0000256" key="5">
    <source>
        <dbReference type="PIRSR" id="PIRSR600760-2"/>
    </source>
</evidence>
<comment type="similarity">
    <text evidence="3 6">Belongs to the inositol monophosphatase superfamily.</text>
</comment>
<feature type="binding site" evidence="5">
    <location>
        <position position="80"/>
    </location>
    <ligand>
        <name>Mg(2+)</name>
        <dbReference type="ChEBI" id="CHEBI:18420"/>
        <label>1</label>
        <note>catalytic</note>
    </ligand>
</feature>
<dbReference type="EC" id="3.1.3.25" evidence="6"/>
<dbReference type="Proteomes" id="UP000199392">
    <property type="component" value="Unassembled WGS sequence"/>
</dbReference>
<dbReference type="PANTHER" id="PTHR20854:SF4">
    <property type="entry name" value="INOSITOL-1-MONOPHOSPHATASE-RELATED"/>
    <property type="match status" value="1"/>
</dbReference>
<dbReference type="Pfam" id="PF00459">
    <property type="entry name" value="Inositol_P"/>
    <property type="match status" value="1"/>
</dbReference>
<protein>
    <recommendedName>
        <fullName evidence="6">Inositol-1-monophosphatase</fullName>
        <ecNumber evidence="6">3.1.3.25</ecNumber>
    </recommendedName>
</protein>
<dbReference type="PANTHER" id="PTHR20854">
    <property type="entry name" value="INOSITOL MONOPHOSPHATASE"/>
    <property type="match status" value="1"/>
</dbReference>
<dbReference type="Gene3D" id="3.40.190.80">
    <property type="match status" value="1"/>
</dbReference>
<dbReference type="EMBL" id="FOZW01000008">
    <property type="protein sequence ID" value="SFT03251.1"/>
    <property type="molecule type" value="Genomic_DNA"/>
</dbReference>
<dbReference type="InterPro" id="IPR033942">
    <property type="entry name" value="IMPase"/>
</dbReference>
<dbReference type="PRINTS" id="PR00377">
    <property type="entry name" value="IMPHPHTASES"/>
</dbReference>
<feature type="binding site" evidence="5">
    <location>
        <position position="78"/>
    </location>
    <ligand>
        <name>Mg(2+)</name>
        <dbReference type="ChEBI" id="CHEBI:18420"/>
        <label>1</label>
        <note>catalytic</note>
    </ligand>
</feature>
<dbReference type="GO" id="GO:0007165">
    <property type="term" value="P:signal transduction"/>
    <property type="evidence" value="ECO:0007669"/>
    <property type="project" value="TreeGrafter"/>
</dbReference>
<evidence type="ECO:0000256" key="1">
    <source>
        <dbReference type="ARBA" id="ARBA00001033"/>
    </source>
</evidence>
<feature type="binding site" evidence="5">
    <location>
        <position position="81"/>
    </location>
    <ligand>
        <name>Mg(2+)</name>
        <dbReference type="ChEBI" id="CHEBI:18420"/>
        <label>1</label>
        <note>catalytic</note>
    </ligand>
</feature>
<feature type="binding site" evidence="5">
    <location>
        <position position="60"/>
    </location>
    <ligand>
        <name>Mg(2+)</name>
        <dbReference type="ChEBI" id="CHEBI:18420"/>
        <label>1</label>
        <note>catalytic</note>
    </ligand>
</feature>
<comment type="catalytic activity">
    <reaction evidence="1 6">
        <text>a myo-inositol phosphate + H2O = myo-inositol + phosphate</text>
        <dbReference type="Rhea" id="RHEA:24056"/>
        <dbReference type="ChEBI" id="CHEBI:15377"/>
        <dbReference type="ChEBI" id="CHEBI:17268"/>
        <dbReference type="ChEBI" id="CHEBI:43474"/>
        <dbReference type="ChEBI" id="CHEBI:84139"/>
        <dbReference type="EC" id="3.1.3.25"/>
    </reaction>
</comment>
<accession>A0A1I6UP86</accession>
<dbReference type="AlphaFoldDB" id="A0A1I6UP86"/>
<evidence type="ECO:0000256" key="6">
    <source>
        <dbReference type="RuleBase" id="RU364068"/>
    </source>
</evidence>
<comment type="cofactor">
    <cofactor evidence="2 5 6">
        <name>Mg(2+)</name>
        <dbReference type="ChEBI" id="CHEBI:18420"/>
    </cofactor>
</comment>
<keyword evidence="5 6" id="KW-0479">Metal-binding</keyword>
<dbReference type="InterPro" id="IPR000760">
    <property type="entry name" value="Inositol_monophosphatase-like"/>
</dbReference>
<dbReference type="Gene3D" id="3.30.540.10">
    <property type="entry name" value="Fructose-1,6-Bisphosphatase, subunit A, domain 1"/>
    <property type="match status" value="1"/>
</dbReference>
<dbReference type="GO" id="GO:0046872">
    <property type="term" value="F:metal ion binding"/>
    <property type="evidence" value="ECO:0007669"/>
    <property type="project" value="UniProtKB-KW"/>
</dbReference>
<dbReference type="PRINTS" id="PR01959">
    <property type="entry name" value="SBIMPHPHTASE"/>
</dbReference>
<feature type="binding site" evidence="5">
    <location>
        <position position="209"/>
    </location>
    <ligand>
        <name>Mg(2+)</name>
        <dbReference type="ChEBI" id="CHEBI:18420"/>
        <label>1</label>
        <note>catalytic</note>
    </ligand>
</feature>
<name>A0A1I6UP86_9RHOB</name>
<evidence type="ECO:0000256" key="3">
    <source>
        <dbReference type="ARBA" id="ARBA00009759"/>
    </source>
</evidence>
<evidence type="ECO:0000256" key="2">
    <source>
        <dbReference type="ARBA" id="ARBA00001946"/>
    </source>
</evidence>
<dbReference type="InterPro" id="IPR022337">
    <property type="entry name" value="Inositol_monophosphatase_SuhB"/>
</dbReference>
<evidence type="ECO:0000256" key="4">
    <source>
        <dbReference type="ARBA" id="ARBA00022801"/>
    </source>
</evidence>
<reference evidence="8" key="1">
    <citation type="submission" date="2016-10" db="EMBL/GenBank/DDBJ databases">
        <authorList>
            <person name="Varghese N."/>
            <person name="Submissions S."/>
        </authorList>
    </citation>
    <scope>NUCLEOTIDE SEQUENCE [LARGE SCALE GENOMIC DNA]</scope>
    <source>
        <strain evidence="8">DSM 26894</strain>
    </source>
</reference>
<dbReference type="CDD" id="cd01639">
    <property type="entry name" value="IMPase"/>
    <property type="match status" value="1"/>
</dbReference>
<keyword evidence="4 6" id="KW-0378">Hydrolase</keyword>
<keyword evidence="5 6" id="KW-0460">Magnesium</keyword>
<sequence length="256" mass="26926">MARAALAGGEVARLTLRRRDAGEMVFKGRHDYQTQGDLQTEATIVAALKASFPGCGIMGEEQVGDRAAEEDRPTFVIDPIDGTTNYAWGIPHFGVVITRLERGEVVAGITYDPMMGEMFCAEIGQGAWLNGVRLDATGTADVENSVIGAGLPIRGQVRSVSEDSYHAALRRAMDSTSGVRRLGSSALSIAYVAAGRLDGFFEDMLSLVDYGASVLILREAGGVVTGFDGGDIRSPGAILAGSAGMHPWLLEGFAAG</sequence>
<evidence type="ECO:0000313" key="8">
    <source>
        <dbReference type="Proteomes" id="UP000199392"/>
    </source>
</evidence>
<dbReference type="SUPFAM" id="SSF56655">
    <property type="entry name" value="Carbohydrate phosphatase"/>
    <property type="match status" value="1"/>
</dbReference>
<gene>
    <name evidence="7" type="ORF">SAMN04488050_108227</name>
</gene>
<keyword evidence="8" id="KW-1185">Reference proteome</keyword>
<dbReference type="GO" id="GO:0006020">
    <property type="term" value="P:inositol metabolic process"/>
    <property type="evidence" value="ECO:0007669"/>
    <property type="project" value="TreeGrafter"/>
</dbReference>
<organism evidence="7 8">
    <name type="scientific">Alloyangia pacifica</name>
    <dbReference type="NCBI Taxonomy" id="311180"/>
    <lineage>
        <taxon>Bacteria</taxon>
        <taxon>Pseudomonadati</taxon>
        <taxon>Pseudomonadota</taxon>
        <taxon>Alphaproteobacteria</taxon>
        <taxon>Rhodobacterales</taxon>
        <taxon>Roseobacteraceae</taxon>
        <taxon>Alloyangia</taxon>
    </lineage>
</organism>
<evidence type="ECO:0000313" key="7">
    <source>
        <dbReference type="EMBL" id="SFT03251.1"/>
    </source>
</evidence>